<keyword evidence="4" id="KW-0479">Metal-binding</keyword>
<evidence type="ECO:0000256" key="1">
    <source>
        <dbReference type="ARBA" id="ARBA00022475"/>
    </source>
</evidence>
<comment type="similarity">
    <text evidence="10">Belongs to the peptidase M48 family.</text>
</comment>
<name>A0A8A4TRS8_SULCO</name>
<evidence type="ECO:0000313" key="13">
    <source>
        <dbReference type="Proteomes" id="UP000663929"/>
    </source>
</evidence>
<evidence type="ECO:0000256" key="3">
    <source>
        <dbReference type="ARBA" id="ARBA00022692"/>
    </source>
</evidence>
<accession>A0A8A4TRS8</accession>
<evidence type="ECO:0000256" key="6">
    <source>
        <dbReference type="ARBA" id="ARBA00022833"/>
    </source>
</evidence>
<organism evidence="12 13">
    <name type="scientific">Sulfidibacter corallicola</name>
    <dbReference type="NCBI Taxonomy" id="2818388"/>
    <lineage>
        <taxon>Bacteria</taxon>
        <taxon>Pseudomonadati</taxon>
        <taxon>Acidobacteriota</taxon>
        <taxon>Holophagae</taxon>
        <taxon>Acanthopleuribacterales</taxon>
        <taxon>Acanthopleuribacteraceae</taxon>
        <taxon>Sulfidibacter</taxon>
    </lineage>
</organism>
<sequence length="357" mass="40960">MVDHAEPRVFPCRHCGAQNRLRPLDIASRVNKVRCGGCSKPFFLDPDAPFPHLTSTAYEHPLDRSALDMLRRVPGVNTVLRFILRELSERRMRMLFVQTAVKTHPEHLKPLHDMVLHGSRVLDLETTPELFVMHDPRPNAFAIGVDDPFIVLTTAMLDVLDERQILGVIGHELGHIHAGHQLYRTALYLLLELADRLVGSLIPFREAAMLTIYQALLYWNRCSELTADRAQMLVQRDFDSFVRCEMRFAAGCDYTRDLLNTEQFLIQAEEATRMQEEHILNRVYATIQMADTTHPFPVWRAGHMLKWVTEGTYLDILCGNYTRRDPPPQPDLEEEDSPVSIDRMLDELRGLLGKTGL</sequence>
<keyword evidence="2 10" id="KW-0645">Protease</keyword>
<dbReference type="Proteomes" id="UP000663929">
    <property type="component" value="Chromosome"/>
</dbReference>
<feature type="domain" description="Peptidase M48" evidence="11">
    <location>
        <begin position="111"/>
        <end position="307"/>
    </location>
</feature>
<dbReference type="EMBL" id="CP071793">
    <property type="protein sequence ID" value="QTD52097.1"/>
    <property type="molecule type" value="Genomic_DNA"/>
</dbReference>
<protein>
    <submittedName>
        <fullName evidence="12">M48 family metallopeptidase</fullName>
    </submittedName>
</protein>
<dbReference type="GO" id="GO:0046872">
    <property type="term" value="F:metal ion binding"/>
    <property type="evidence" value="ECO:0007669"/>
    <property type="project" value="UniProtKB-KW"/>
</dbReference>
<comment type="cofactor">
    <cofactor evidence="10">
        <name>Zn(2+)</name>
        <dbReference type="ChEBI" id="CHEBI:29105"/>
    </cofactor>
    <text evidence="10">Binds 1 zinc ion per subunit.</text>
</comment>
<dbReference type="AlphaFoldDB" id="A0A8A4TRS8"/>
<keyword evidence="13" id="KW-1185">Reference proteome</keyword>
<dbReference type="CDD" id="cd07325">
    <property type="entry name" value="M48_Ste24p_like"/>
    <property type="match status" value="1"/>
</dbReference>
<dbReference type="InterPro" id="IPR050083">
    <property type="entry name" value="HtpX_protease"/>
</dbReference>
<dbReference type="GO" id="GO:0006508">
    <property type="term" value="P:proteolysis"/>
    <property type="evidence" value="ECO:0007669"/>
    <property type="project" value="UniProtKB-KW"/>
</dbReference>
<dbReference type="PANTHER" id="PTHR43221">
    <property type="entry name" value="PROTEASE HTPX"/>
    <property type="match status" value="1"/>
</dbReference>
<keyword evidence="8 10" id="KW-0482">Metalloprotease</keyword>
<dbReference type="InterPro" id="IPR001915">
    <property type="entry name" value="Peptidase_M48"/>
</dbReference>
<keyword evidence="9" id="KW-0472">Membrane</keyword>
<dbReference type="GO" id="GO:0004222">
    <property type="term" value="F:metalloendopeptidase activity"/>
    <property type="evidence" value="ECO:0007669"/>
    <property type="project" value="InterPro"/>
</dbReference>
<dbReference type="KEGG" id="scor:J3U87_06450"/>
<dbReference type="RefSeq" id="WP_237382206.1">
    <property type="nucleotide sequence ID" value="NZ_CP071793.1"/>
</dbReference>
<keyword evidence="3" id="KW-0812">Transmembrane</keyword>
<evidence type="ECO:0000256" key="2">
    <source>
        <dbReference type="ARBA" id="ARBA00022670"/>
    </source>
</evidence>
<dbReference type="Pfam" id="PF01435">
    <property type="entry name" value="Peptidase_M48"/>
    <property type="match status" value="1"/>
</dbReference>
<evidence type="ECO:0000256" key="10">
    <source>
        <dbReference type="RuleBase" id="RU003983"/>
    </source>
</evidence>
<reference evidence="12" key="1">
    <citation type="submission" date="2021-03" db="EMBL/GenBank/DDBJ databases">
        <title>Acanthopleuribacteraceae sp. M133.</title>
        <authorList>
            <person name="Wang G."/>
        </authorList>
    </citation>
    <scope>NUCLEOTIDE SEQUENCE</scope>
    <source>
        <strain evidence="12">M133</strain>
    </source>
</reference>
<keyword evidence="6 10" id="KW-0862">Zinc</keyword>
<evidence type="ECO:0000256" key="8">
    <source>
        <dbReference type="ARBA" id="ARBA00023049"/>
    </source>
</evidence>
<evidence type="ECO:0000256" key="5">
    <source>
        <dbReference type="ARBA" id="ARBA00022801"/>
    </source>
</evidence>
<evidence type="ECO:0000256" key="7">
    <source>
        <dbReference type="ARBA" id="ARBA00022989"/>
    </source>
</evidence>
<evidence type="ECO:0000256" key="9">
    <source>
        <dbReference type="ARBA" id="ARBA00023136"/>
    </source>
</evidence>
<evidence type="ECO:0000259" key="11">
    <source>
        <dbReference type="Pfam" id="PF01435"/>
    </source>
</evidence>
<keyword evidence="7" id="KW-1133">Transmembrane helix</keyword>
<proteinExistence type="inferred from homology"/>
<keyword evidence="5 10" id="KW-0378">Hydrolase</keyword>
<evidence type="ECO:0000313" key="12">
    <source>
        <dbReference type="EMBL" id="QTD52097.1"/>
    </source>
</evidence>
<gene>
    <name evidence="12" type="ORF">J3U87_06450</name>
</gene>
<dbReference type="PANTHER" id="PTHR43221:SF3">
    <property type="entry name" value="SLL1280 PROTEIN"/>
    <property type="match status" value="1"/>
</dbReference>
<keyword evidence="1" id="KW-1003">Cell membrane</keyword>
<evidence type="ECO:0000256" key="4">
    <source>
        <dbReference type="ARBA" id="ARBA00022723"/>
    </source>
</evidence>
<dbReference type="Gene3D" id="3.30.2010.10">
    <property type="entry name" value="Metalloproteases ('zincins'), catalytic domain"/>
    <property type="match status" value="1"/>
</dbReference>